<dbReference type="Proteomes" id="UP000663877">
    <property type="component" value="Unassembled WGS sequence"/>
</dbReference>
<dbReference type="InterPro" id="IPR045014">
    <property type="entry name" value="TM41A/B"/>
</dbReference>
<reference evidence="7" key="1">
    <citation type="submission" date="2021-02" db="EMBL/GenBank/DDBJ databases">
        <authorList>
            <person name="Nowell W R."/>
        </authorList>
    </citation>
    <scope>NUCLEOTIDE SEQUENCE</scope>
</reference>
<keyword evidence="2 6" id="KW-0812">Transmembrane</keyword>
<dbReference type="AlphaFoldDB" id="A0A814U5F4"/>
<feature type="transmembrane region" description="Helical" evidence="6">
    <location>
        <begin position="51"/>
        <end position="72"/>
    </location>
</feature>
<organism evidence="7 8">
    <name type="scientific">Adineta steineri</name>
    <dbReference type="NCBI Taxonomy" id="433720"/>
    <lineage>
        <taxon>Eukaryota</taxon>
        <taxon>Metazoa</taxon>
        <taxon>Spiralia</taxon>
        <taxon>Gnathifera</taxon>
        <taxon>Rotifera</taxon>
        <taxon>Eurotatoria</taxon>
        <taxon>Bdelloidea</taxon>
        <taxon>Adinetida</taxon>
        <taxon>Adinetidae</taxon>
        <taxon>Adineta</taxon>
    </lineage>
</organism>
<evidence type="ECO:0000256" key="1">
    <source>
        <dbReference type="ARBA" id="ARBA00004141"/>
    </source>
</evidence>
<evidence type="ECO:0000313" key="8">
    <source>
        <dbReference type="Proteomes" id="UP000663877"/>
    </source>
</evidence>
<dbReference type="EMBL" id="CAJNOI010000185">
    <property type="protein sequence ID" value="CAF1167450.1"/>
    <property type="molecule type" value="Genomic_DNA"/>
</dbReference>
<evidence type="ECO:0000256" key="6">
    <source>
        <dbReference type="SAM" id="Phobius"/>
    </source>
</evidence>
<dbReference type="PANTHER" id="PTHR43220">
    <property type="match status" value="1"/>
</dbReference>
<dbReference type="GO" id="GO:0005789">
    <property type="term" value="C:endoplasmic reticulum membrane"/>
    <property type="evidence" value="ECO:0007669"/>
    <property type="project" value="TreeGrafter"/>
</dbReference>
<protein>
    <submittedName>
        <fullName evidence="7">Uncharacterized protein</fullName>
    </submittedName>
</protein>
<feature type="transmembrane region" description="Helical" evidence="6">
    <location>
        <begin position="138"/>
        <end position="158"/>
    </location>
</feature>
<proteinExistence type="inferred from homology"/>
<evidence type="ECO:0000313" key="7">
    <source>
        <dbReference type="EMBL" id="CAF1167450.1"/>
    </source>
</evidence>
<gene>
    <name evidence="7" type="ORF">BJG266_LOCUS25000</name>
</gene>
<dbReference type="GO" id="GO:0000045">
    <property type="term" value="P:autophagosome assembly"/>
    <property type="evidence" value="ECO:0007669"/>
    <property type="project" value="TreeGrafter"/>
</dbReference>
<sequence length="312" mass="35413">MFVSSGDHSIATPDTKEQINENYISVKMNENVSTSIQLMNPQSGRIKRRHFAILLLIFLFSILSLCTVYILFPKIDTADKEAFKVPKTIDDAKILGNILYKYSKHHRYIIMIAFFLTYIFLQTFAIPGSIFLSILAGFLYPFPLALFLVCLCSSLGAINAMSTSMSLDLLSMLHNDTYEMPIKKPKFNHRPTMAALSTSINLDVLSVLQKSTGNINLLKKSKSRPIKHKTKSDMTIQNRKPVTLLNTSLSLDVLDIILRDKQQLNDDDCEITNVFINKSKTDDKNDFVQLSSSDNEILPLPLWDRIRQRTAV</sequence>
<name>A0A814U5F4_9BILA</name>
<comment type="similarity">
    <text evidence="5">Belongs to the TMEM41 family.</text>
</comment>
<evidence type="ECO:0000256" key="5">
    <source>
        <dbReference type="ARBA" id="ARBA00025797"/>
    </source>
</evidence>
<feature type="transmembrane region" description="Helical" evidence="6">
    <location>
        <begin position="108"/>
        <end position="132"/>
    </location>
</feature>
<keyword evidence="4 6" id="KW-0472">Membrane</keyword>
<evidence type="ECO:0000256" key="4">
    <source>
        <dbReference type="ARBA" id="ARBA00023136"/>
    </source>
</evidence>
<comment type="caution">
    <text evidence="7">The sequence shown here is derived from an EMBL/GenBank/DDBJ whole genome shotgun (WGS) entry which is preliminary data.</text>
</comment>
<evidence type="ECO:0000256" key="2">
    <source>
        <dbReference type="ARBA" id="ARBA00022692"/>
    </source>
</evidence>
<evidence type="ECO:0000256" key="3">
    <source>
        <dbReference type="ARBA" id="ARBA00022989"/>
    </source>
</evidence>
<keyword evidence="3 6" id="KW-1133">Transmembrane helix</keyword>
<accession>A0A814U5F4</accession>
<comment type="subcellular location">
    <subcellularLocation>
        <location evidence="1">Membrane</location>
        <topology evidence="1">Multi-pass membrane protein</topology>
    </subcellularLocation>
</comment>
<dbReference type="PANTHER" id="PTHR43220:SF18">
    <property type="entry name" value="TRANSMEMBRANE PROTEIN 41B"/>
    <property type="match status" value="1"/>
</dbReference>